<comment type="function">
    <text evidence="3">Lytic transglycosylase with a strong preference for naked glycan strands that lack stem peptides.</text>
</comment>
<dbReference type="GO" id="GO:0000270">
    <property type="term" value="P:peptidoglycan metabolic process"/>
    <property type="evidence" value="ECO:0007669"/>
    <property type="project" value="UniProtKB-UniRule"/>
</dbReference>
<comment type="similarity">
    <text evidence="3 4">Belongs to the RlpA family.</text>
</comment>
<evidence type="ECO:0000256" key="1">
    <source>
        <dbReference type="ARBA" id="ARBA00023239"/>
    </source>
</evidence>
<dbReference type="EC" id="4.2.2.-" evidence="3"/>
<protein>
    <recommendedName>
        <fullName evidence="3">Endolytic peptidoglycan transglycosylase RlpA</fullName>
        <ecNumber evidence="3">4.2.2.-</ecNumber>
    </recommendedName>
</protein>
<dbReference type="EMBL" id="CP015959">
    <property type="protein sequence ID" value="QLB66400.1"/>
    <property type="molecule type" value="Genomic_DNA"/>
</dbReference>
<dbReference type="PANTHER" id="PTHR34183">
    <property type="entry name" value="ENDOLYTIC PEPTIDOGLYCAN TRANSGLYCOSYLASE RLPA"/>
    <property type="match status" value="1"/>
</dbReference>
<dbReference type="NCBIfam" id="TIGR00413">
    <property type="entry name" value="rlpA"/>
    <property type="match status" value="1"/>
</dbReference>
<feature type="domain" description="RlpA-like protein double-psi beta-barrel" evidence="6">
    <location>
        <begin position="112"/>
        <end position="199"/>
    </location>
</feature>
<reference evidence="8" key="2">
    <citation type="submission" date="2016-06" db="EMBL/GenBank/DDBJ databases">
        <authorList>
            <person name="Huang P."/>
            <person name="Jiang X."/>
            <person name="Liu X."/>
        </authorList>
    </citation>
    <scope>NUCLEOTIDE SEQUENCE</scope>
    <source>
        <strain evidence="8">852011</strain>
    </source>
</reference>
<dbReference type="GO" id="GO:0008932">
    <property type="term" value="F:lytic endotransglycosylase activity"/>
    <property type="evidence" value="ECO:0007669"/>
    <property type="project" value="UniProtKB-UniRule"/>
</dbReference>
<accession>A0A9Q6S7T5</accession>
<dbReference type="Pfam" id="PF03330">
    <property type="entry name" value="DPBB_1"/>
    <property type="match status" value="1"/>
</dbReference>
<evidence type="ECO:0000313" key="9">
    <source>
        <dbReference type="Proteomes" id="UP000509548"/>
    </source>
</evidence>
<keyword evidence="2 3" id="KW-0961">Cell wall biogenesis/degradation</keyword>
<evidence type="ECO:0000313" key="8">
    <source>
        <dbReference type="EMBL" id="QLB66400.1"/>
    </source>
</evidence>
<proteinExistence type="inferred from homology"/>
<evidence type="ECO:0000259" key="6">
    <source>
        <dbReference type="Pfam" id="PF03330"/>
    </source>
</evidence>
<feature type="region of interest" description="Disordered" evidence="5">
    <location>
        <begin position="26"/>
        <end position="70"/>
    </location>
</feature>
<evidence type="ECO:0000313" key="10">
    <source>
        <dbReference type="Proteomes" id="UP001462961"/>
    </source>
</evidence>
<evidence type="ECO:0000256" key="5">
    <source>
        <dbReference type="SAM" id="MobiDB-lite"/>
    </source>
</evidence>
<dbReference type="InterPro" id="IPR012997">
    <property type="entry name" value="RplA"/>
</dbReference>
<keyword evidence="1 3" id="KW-0456">Lyase</keyword>
<dbReference type="InterPro" id="IPR034718">
    <property type="entry name" value="RlpA"/>
</dbReference>
<organism evidence="8 9">
    <name type="scientific">Paraburkholderia caribensis</name>
    <dbReference type="NCBI Taxonomy" id="75105"/>
    <lineage>
        <taxon>Bacteria</taxon>
        <taxon>Pseudomonadati</taxon>
        <taxon>Pseudomonadota</taxon>
        <taxon>Betaproteobacteria</taxon>
        <taxon>Burkholderiales</taxon>
        <taxon>Burkholderiaceae</taxon>
        <taxon>Paraburkholderia</taxon>
    </lineage>
</organism>
<dbReference type="EMBL" id="JAYLVJ010000018">
    <property type="protein sequence ID" value="MEO1755639.1"/>
    <property type="molecule type" value="Genomic_DNA"/>
</dbReference>
<sequence precursor="true">MKKNPLLRRLGASVSLFLLASALPASASAAAGKHKPLDPKSRPKAKNAQHGARTEPLHDPEHDAHVDPKGRANLADRSANRSADRGPNRAAHAAHLVHAASVKGHTSRFTQLGLASWYGRGFHGRRTANGEHYDMYAMTAAHRTLPLGSYVRVTSLASSKSVVVRINDRGPYARGRVIDLSYLAASALGMHRAGVAKVSIERVEKPEVERIAHRPMHLTTNG</sequence>
<dbReference type="CDD" id="cd22268">
    <property type="entry name" value="DPBB_RlpA-like"/>
    <property type="match status" value="1"/>
</dbReference>
<gene>
    <name evidence="3" type="primary">rlpA</name>
    <name evidence="8" type="ORF">A9O66_21835</name>
    <name evidence="7" type="ORF">VOI32_17065</name>
</gene>
<dbReference type="PANTHER" id="PTHR34183:SF8">
    <property type="entry name" value="ENDOLYTIC PEPTIDOGLYCAN TRANSGLYCOSYLASE RLPA-RELATED"/>
    <property type="match status" value="1"/>
</dbReference>
<evidence type="ECO:0000256" key="4">
    <source>
        <dbReference type="RuleBase" id="RU003495"/>
    </source>
</evidence>
<evidence type="ECO:0000256" key="3">
    <source>
        <dbReference type="HAMAP-Rule" id="MF_02071"/>
    </source>
</evidence>
<reference evidence="8 9" key="1">
    <citation type="journal article" date="2014" name="Genome Announc.">
        <title>Draft Genome Sequence of the Haloacid-Degrading Burkholderia caribensis Strain MBA4.</title>
        <authorList>
            <person name="Pan Y."/>
            <person name="Kong K.F."/>
            <person name="Tsang J.S."/>
        </authorList>
    </citation>
    <scope>NUCLEOTIDE SEQUENCE [LARGE SCALE GENOMIC DNA]</scope>
    <source>
        <strain evidence="8 9">852011</strain>
    </source>
</reference>
<dbReference type="InterPro" id="IPR009009">
    <property type="entry name" value="RlpA-like_DPBB"/>
</dbReference>
<dbReference type="AlphaFoldDB" id="A0A9Q6S7T5"/>
<feature type="chain" id="PRO_5040551268" description="Endolytic peptidoglycan transglycosylase RlpA" evidence="3">
    <location>
        <begin position="28"/>
        <end position="222"/>
    </location>
</feature>
<reference evidence="7 10" key="3">
    <citation type="submission" date="2024-01" db="EMBL/GenBank/DDBJ databases">
        <title>The diversity of rhizobia nodulating Mimosa spp. in eleven states of Brazil covering several biomes is determined by host plant, location, and edaphic factors.</title>
        <authorList>
            <person name="Rouws L."/>
            <person name="Barauna A."/>
            <person name="Beukes C."/>
            <person name="De Faria S.M."/>
            <person name="Gross E."/>
            <person name="Dos Reis Junior F.B."/>
            <person name="Simon M."/>
            <person name="Maluk M."/>
            <person name="Odee D.W."/>
            <person name="Kenicer G."/>
            <person name="Young J.P.W."/>
            <person name="Reis V.M."/>
            <person name="Zilli J."/>
            <person name="James E.K."/>
        </authorList>
    </citation>
    <scope>NUCLEOTIDE SEQUENCE [LARGE SCALE GENOMIC DNA]</scope>
    <source>
        <strain evidence="7 10">JHI1651</strain>
    </source>
</reference>
<dbReference type="InterPro" id="IPR036908">
    <property type="entry name" value="RlpA-like_sf"/>
</dbReference>
<feature type="signal peptide" evidence="3">
    <location>
        <begin position="1"/>
        <end position="27"/>
    </location>
</feature>
<keyword evidence="3" id="KW-0732">Signal</keyword>
<dbReference type="Proteomes" id="UP000509548">
    <property type="component" value="Chromosome 2"/>
</dbReference>
<evidence type="ECO:0000313" key="7">
    <source>
        <dbReference type="EMBL" id="MEO1755639.1"/>
    </source>
</evidence>
<name>A0A9Q6S7T5_9BURK</name>
<dbReference type="RefSeq" id="WP_107203475.1">
    <property type="nucleotide sequence ID" value="NZ_CP015959.1"/>
</dbReference>
<keyword evidence="10" id="KW-1185">Reference proteome</keyword>
<evidence type="ECO:0000256" key="2">
    <source>
        <dbReference type="ARBA" id="ARBA00023316"/>
    </source>
</evidence>
<dbReference type="HAMAP" id="MF_02071">
    <property type="entry name" value="RlpA"/>
    <property type="match status" value="1"/>
</dbReference>
<dbReference type="Gene3D" id="2.40.40.10">
    <property type="entry name" value="RlpA-like domain"/>
    <property type="match status" value="1"/>
</dbReference>
<dbReference type="GO" id="GO:0071555">
    <property type="term" value="P:cell wall organization"/>
    <property type="evidence" value="ECO:0007669"/>
    <property type="project" value="UniProtKB-KW"/>
</dbReference>
<feature type="compositionally biased region" description="Basic and acidic residues" evidence="5">
    <location>
        <begin position="52"/>
        <end position="70"/>
    </location>
</feature>
<dbReference type="Proteomes" id="UP001462961">
    <property type="component" value="Unassembled WGS sequence"/>
</dbReference>
<dbReference type="SUPFAM" id="SSF50685">
    <property type="entry name" value="Barwin-like endoglucanases"/>
    <property type="match status" value="1"/>
</dbReference>